<gene>
    <name evidence="3" type="primary">ssuE</name>
    <name evidence="3" type="ORF">PTI45_02737</name>
</gene>
<keyword evidence="3" id="KW-0560">Oxidoreductase</keyword>
<dbReference type="PANTHER" id="PTHR30543">
    <property type="entry name" value="CHROMATE REDUCTASE"/>
    <property type="match status" value="1"/>
</dbReference>
<dbReference type="STRING" id="1886670.PTI45_02737"/>
<reference evidence="3 4" key="1">
    <citation type="submission" date="2016-08" db="EMBL/GenBank/DDBJ databases">
        <title>Genome sequencing of Paenibacillus sp. TI45-13ar, isolated from Korean traditional nuruk.</title>
        <authorList>
            <person name="Kim S.-J."/>
        </authorList>
    </citation>
    <scope>NUCLEOTIDE SEQUENCE [LARGE SCALE GENOMIC DNA]</scope>
    <source>
        <strain evidence="3 4">TI45-13ar</strain>
    </source>
</reference>
<accession>A0A1E3L2C5</accession>
<keyword evidence="4" id="KW-1185">Reference proteome</keyword>
<dbReference type="GO" id="GO:0005829">
    <property type="term" value="C:cytosol"/>
    <property type="evidence" value="ECO:0007669"/>
    <property type="project" value="TreeGrafter"/>
</dbReference>
<dbReference type="EC" id="1.5.1.38" evidence="3"/>
<dbReference type="AlphaFoldDB" id="A0A1E3L2C5"/>
<comment type="caution">
    <text evidence="3">The sequence shown here is derived from an EMBL/GenBank/DDBJ whole genome shotgun (WGS) entry which is preliminary data.</text>
</comment>
<dbReference type="GO" id="GO:0010181">
    <property type="term" value="F:FMN binding"/>
    <property type="evidence" value="ECO:0007669"/>
    <property type="project" value="TreeGrafter"/>
</dbReference>
<feature type="domain" description="NADPH-dependent FMN reductase-like" evidence="2">
    <location>
        <begin position="1"/>
        <end position="140"/>
    </location>
</feature>
<dbReference type="Pfam" id="PF03358">
    <property type="entry name" value="FMN_red"/>
    <property type="match status" value="1"/>
</dbReference>
<dbReference type="PATRIC" id="fig|1886670.3.peg.2782"/>
<evidence type="ECO:0000313" key="3">
    <source>
        <dbReference type="EMBL" id="ODP27918.1"/>
    </source>
</evidence>
<dbReference type="InterPro" id="IPR005025">
    <property type="entry name" value="FMN_Rdtase-like_dom"/>
</dbReference>
<evidence type="ECO:0000259" key="2">
    <source>
        <dbReference type="Pfam" id="PF03358"/>
    </source>
</evidence>
<name>A0A1E3L2C5_9BACL</name>
<dbReference type="InterPro" id="IPR050712">
    <property type="entry name" value="NAD(P)H-dep_reductase"/>
</dbReference>
<dbReference type="PANTHER" id="PTHR30543:SF21">
    <property type="entry name" value="NAD(P)H-DEPENDENT FMN REDUCTASE LOT6"/>
    <property type="match status" value="1"/>
</dbReference>
<dbReference type="EMBL" id="MDER01000045">
    <property type="protein sequence ID" value="ODP27918.1"/>
    <property type="molecule type" value="Genomic_DNA"/>
</dbReference>
<dbReference type="RefSeq" id="WP_069328143.1">
    <property type="nucleotide sequence ID" value="NZ_MDER01000045.1"/>
</dbReference>
<sequence length="180" mass="19359">MKITLIAGSNRPDASTTQLSQYIAHLLQEHGHEAEVFNLYEHQLPLYGPGEAYGHEEVQKLAQAAKSADALVLATPEYHGSISGVLKNALDFLGSDYFNNKAVLSANSAGGLIGTASLLHLQTIVRNVHGINCPEWISIGGSQREFNENGEPTDEGTELRIRKAVESFIDLASKLSSSSA</sequence>
<dbReference type="Gene3D" id="3.40.50.360">
    <property type="match status" value="1"/>
</dbReference>
<organism evidence="3 4">
    <name type="scientific">Paenibacillus nuruki</name>
    <dbReference type="NCBI Taxonomy" id="1886670"/>
    <lineage>
        <taxon>Bacteria</taxon>
        <taxon>Bacillati</taxon>
        <taxon>Bacillota</taxon>
        <taxon>Bacilli</taxon>
        <taxon>Bacillales</taxon>
        <taxon>Paenibacillaceae</taxon>
        <taxon>Paenibacillus</taxon>
    </lineage>
</organism>
<dbReference type="InterPro" id="IPR029039">
    <property type="entry name" value="Flavoprotein-like_sf"/>
</dbReference>
<evidence type="ECO:0000313" key="4">
    <source>
        <dbReference type="Proteomes" id="UP000094578"/>
    </source>
</evidence>
<evidence type="ECO:0000256" key="1">
    <source>
        <dbReference type="ARBA" id="ARBA00009428"/>
    </source>
</evidence>
<dbReference type="Proteomes" id="UP000094578">
    <property type="component" value="Unassembled WGS sequence"/>
</dbReference>
<proteinExistence type="inferred from homology"/>
<dbReference type="GO" id="GO:0052873">
    <property type="term" value="F:FMN reductase (NADPH) activity"/>
    <property type="evidence" value="ECO:0007669"/>
    <property type="project" value="UniProtKB-EC"/>
</dbReference>
<comment type="similarity">
    <text evidence="1">Belongs to the azoreductase type 2 family.</text>
</comment>
<dbReference type="SUPFAM" id="SSF52218">
    <property type="entry name" value="Flavoproteins"/>
    <property type="match status" value="1"/>
</dbReference>
<protein>
    <submittedName>
        <fullName evidence="3">FMN reductase (NADPH)</fullName>
        <ecNumber evidence="3">1.5.1.38</ecNumber>
    </submittedName>
</protein>